<reference evidence="1 2" key="1">
    <citation type="journal article" date="2024" name="BMC Genomics">
        <title>De novo assembly and annotation of Popillia japonica's genome with initial clues to its potential as an invasive pest.</title>
        <authorList>
            <person name="Cucini C."/>
            <person name="Boschi S."/>
            <person name="Funari R."/>
            <person name="Cardaioli E."/>
            <person name="Iannotti N."/>
            <person name="Marturano G."/>
            <person name="Paoli F."/>
            <person name="Bruttini M."/>
            <person name="Carapelli A."/>
            <person name="Frati F."/>
            <person name="Nardi F."/>
        </authorList>
    </citation>
    <scope>NUCLEOTIDE SEQUENCE [LARGE SCALE GENOMIC DNA]</scope>
    <source>
        <strain evidence="1">DMR45628</strain>
    </source>
</reference>
<evidence type="ECO:0000313" key="1">
    <source>
        <dbReference type="EMBL" id="KAK9704213.1"/>
    </source>
</evidence>
<name>A0AAW1JIS3_POPJA</name>
<gene>
    <name evidence="1" type="ORF">QE152_g28427</name>
</gene>
<protein>
    <submittedName>
        <fullName evidence="1">Uncharacterized protein</fullName>
    </submittedName>
</protein>
<accession>A0AAW1JIS3</accession>
<dbReference type="EMBL" id="JASPKY010000355">
    <property type="protein sequence ID" value="KAK9704213.1"/>
    <property type="molecule type" value="Genomic_DNA"/>
</dbReference>
<organism evidence="1 2">
    <name type="scientific">Popillia japonica</name>
    <name type="common">Japanese beetle</name>
    <dbReference type="NCBI Taxonomy" id="7064"/>
    <lineage>
        <taxon>Eukaryota</taxon>
        <taxon>Metazoa</taxon>
        <taxon>Ecdysozoa</taxon>
        <taxon>Arthropoda</taxon>
        <taxon>Hexapoda</taxon>
        <taxon>Insecta</taxon>
        <taxon>Pterygota</taxon>
        <taxon>Neoptera</taxon>
        <taxon>Endopterygota</taxon>
        <taxon>Coleoptera</taxon>
        <taxon>Polyphaga</taxon>
        <taxon>Scarabaeiformia</taxon>
        <taxon>Scarabaeidae</taxon>
        <taxon>Rutelinae</taxon>
        <taxon>Popillia</taxon>
    </lineage>
</organism>
<comment type="caution">
    <text evidence="1">The sequence shown here is derived from an EMBL/GenBank/DDBJ whole genome shotgun (WGS) entry which is preliminary data.</text>
</comment>
<evidence type="ECO:0000313" key="2">
    <source>
        <dbReference type="Proteomes" id="UP001458880"/>
    </source>
</evidence>
<keyword evidence="2" id="KW-1185">Reference proteome</keyword>
<sequence>MARGTCRSPEENRKIKKRAPFSFGARLAGRERLKDENGSYIAGYIGHVIKLERTTFDVIIISVQEAGASAFALNTVAVRSSAQRKGKSFYTAYQNLVEEELNFNSMYGCLC</sequence>
<dbReference type="AlphaFoldDB" id="A0AAW1JIS3"/>
<dbReference type="Proteomes" id="UP001458880">
    <property type="component" value="Unassembled WGS sequence"/>
</dbReference>
<proteinExistence type="predicted"/>